<dbReference type="Gene3D" id="2.130.10.10">
    <property type="entry name" value="YVTN repeat-like/Quinoprotein amine dehydrogenase"/>
    <property type="match status" value="2"/>
</dbReference>
<reference evidence="1" key="1">
    <citation type="submission" date="2024-06" db="EMBL/GenBank/DDBJ databases">
        <title>Sequencing and assembly of the genome of Dyadobacter sp. strain 676, a symbiont of Cyamopsis tetragonoloba.</title>
        <authorList>
            <person name="Guro P."/>
            <person name="Sazanova A."/>
            <person name="Kuznetsova I."/>
            <person name="Belimov A."/>
            <person name="Safronova V."/>
        </authorList>
    </citation>
    <scope>NUCLEOTIDE SEQUENCE</scope>
    <source>
        <strain evidence="1">676</strain>
    </source>
</reference>
<organism evidence="1">
    <name type="scientific">Dyadobacter sp. 676</name>
    <dbReference type="NCBI Taxonomy" id="3088362"/>
    <lineage>
        <taxon>Bacteria</taxon>
        <taxon>Pseudomonadati</taxon>
        <taxon>Bacteroidota</taxon>
        <taxon>Cytophagia</taxon>
        <taxon>Cytophagales</taxon>
        <taxon>Spirosomataceae</taxon>
        <taxon>Dyadobacter</taxon>
    </lineage>
</organism>
<dbReference type="AlphaFoldDB" id="A0AAU8FGU8"/>
<proteinExistence type="predicted"/>
<dbReference type="InterPro" id="IPR015943">
    <property type="entry name" value="WD40/YVTN_repeat-like_dom_sf"/>
</dbReference>
<dbReference type="Pfam" id="PF07494">
    <property type="entry name" value="Reg_prop"/>
    <property type="match status" value="1"/>
</dbReference>
<evidence type="ECO:0000313" key="1">
    <source>
        <dbReference type="EMBL" id="XCH22785.1"/>
    </source>
</evidence>
<sequence>MLSKNAFSQKGYTVMHFTDDNGLPQNSVRSLAADVDGFVWIATENGLARFDGHRFEIFDKSVVGTTSNRFSMLLPSMNATGAGRPGQQRLGGEMYAVTDFNQFVKIENGRASVDPLYFERKIRTLPHFGNSRSGAFLSAGIPGYPKETVVPMHYIIPVGDEKFYLIDSVSVQLYHGKRKLSNTDFAPGELRWWNFFMVGNRLHYRNANGHVLAVTPQGLQAMHIHGDILRDNGYKTALPDMKVFWNMASNQLFFYRQKKLYLVREERNRKFTTELVIDGFDLDEYAIQSVYRDPLTGTCFLGSLSKGLYVLTRHSFEALTTPETEIANVYYAIVPRDDRSVLTPTGTVLGKDPVTGEVLRGKVSALQKLNTSDKRSLFYDKNGLLWAKAANFLYQIDVEQDRMLRKVDLYSEIKHVYPDQDGKIWIATGTEGIYIFDPAERAHNRNCCKRSLKERTCILSAKICW</sequence>
<dbReference type="SUPFAM" id="SSF63829">
    <property type="entry name" value="Calcium-dependent phosphotriesterase"/>
    <property type="match status" value="1"/>
</dbReference>
<dbReference type="InterPro" id="IPR011110">
    <property type="entry name" value="Reg_prop"/>
</dbReference>
<dbReference type="EMBL" id="CP159289">
    <property type="protein sequence ID" value="XCH22785.1"/>
    <property type="molecule type" value="Genomic_DNA"/>
</dbReference>
<accession>A0AAU8FGU8</accession>
<dbReference type="RefSeq" id="WP_353718112.1">
    <property type="nucleotide sequence ID" value="NZ_CP159289.1"/>
</dbReference>
<protein>
    <submittedName>
        <fullName evidence="1">Two-component regulator propeller domain-containing protein</fullName>
    </submittedName>
</protein>
<name>A0AAU8FGU8_9BACT</name>
<gene>
    <name evidence="1" type="ORF">ABV298_20925</name>
</gene>